<keyword evidence="2" id="KW-1185">Reference proteome</keyword>
<proteinExistence type="predicted"/>
<dbReference type="EMBL" id="JARFVA010000003">
    <property type="protein sequence ID" value="MDF0707729.1"/>
    <property type="molecule type" value="Genomic_DNA"/>
</dbReference>
<evidence type="ECO:0000313" key="2">
    <source>
        <dbReference type="Proteomes" id="UP001217083"/>
    </source>
</evidence>
<organism evidence="1 2">
    <name type="scientific">Flagellimonas okinawensis</name>
    <dbReference type="NCBI Taxonomy" id="3031324"/>
    <lineage>
        <taxon>Bacteria</taxon>
        <taxon>Pseudomonadati</taxon>
        <taxon>Bacteroidota</taxon>
        <taxon>Flavobacteriia</taxon>
        <taxon>Flavobacteriales</taxon>
        <taxon>Flavobacteriaceae</taxon>
        <taxon>Flagellimonas</taxon>
    </lineage>
</organism>
<reference evidence="1 2" key="1">
    <citation type="submission" date="2023-03" db="EMBL/GenBank/DDBJ databases">
        <title>Muricauda XX sp. nov. and Muricauda XXX sp. nov., two novel species isolated from Okinawa Trough.</title>
        <authorList>
            <person name="Cao W."/>
            <person name="Deng X."/>
        </authorList>
    </citation>
    <scope>NUCLEOTIDE SEQUENCE [LARGE SCALE GENOMIC DNA]</scope>
    <source>
        <strain evidence="1 2">81s02</strain>
    </source>
</reference>
<dbReference type="Proteomes" id="UP001217083">
    <property type="component" value="Unassembled WGS sequence"/>
</dbReference>
<dbReference type="RefSeq" id="WP_275649692.1">
    <property type="nucleotide sequence ID" value="NZ_JARFVA010000003.1"/>
</dbReference>
<comment type="caution">
    <text evidence="1">The sequence shown here is derived from an EMBL/GenBank/DDBJ whole genome shotgun (WGS) entry which is preliminary data.</text>
</comment>
<sequence length="55" mass="6398">MPVFAFRGVKDKVVIKKYEKHQDIEGVGNFSVGKQQDYLGSFRNLQRSNIRNIKN</sequence>
<name>A0ABT5XPA3_9FLAO</name>
<protein>
    <submittedName>
        <fullName evidence="1">Uncharacterized protein</fullName>
    </submittedName>
</protein>
<evidence type="ECO:0000313" key="1">
    <source>
        <dbReference type="EMBL" id="MDF0707729.1"/>
    </source>
</evidence>
<accession>A0ABT5XPA3</accession>
<gene>
    <name evidence="1" type="ORF">PY091_10915</name>
</gene>